<protein>
    <submittedName>
        <fullName evidence="1">Phage tail protein</fullName>
    </submittedName>
</protein>
<comment type="caution">
    <text evidence="1">The sequence shown here is derived from an EMBL/GenBank/DDBJ whole genome shotgun (WGS) entry which is preliminary data.</text>
</comment>
<dbReference type="AlphaFoldDB" id="A0A545TJ78"/>
<evidence type="ECO:0000313" key="1">
    <source>
        <dbReference type="EMBL" id="TQV77268.1"/>
    </source>
</evidence>
<dbReference type="NCBIfam" id="TIGR02241">
    <property type="entry name" value="conserved hypothetical phage tail region protein"/>
    <property type="match status" value="1"/>
</dbReference>
<dbReference type="Proteomes" id="UP000317839">
    <property type="component" value="Unassembled WGS sequence"/>
</dbReference>
<name>A0A545TJ78_9GAMM</name>
<organism evidence="1 2">
    <name type="scientific">Aliikangiella marina</name>
    <dbReference type="NCBI Taxonomy" id="1712262"/>
    <lineage>
        <taxon>Bacteria</taxon>
        <taxon>Pseudomonadati</taxon>
        <taxon>Pseudomonadota</taxon>
        <taxon>Gammaproteobacteria</taxon>
        <taxon>Oceanospirillales</taxon>
        <taxon>Pleioneaceae</taxon>
        <taxon>Aliikangiella</taxon>
    </lineage>
</organism>
<accession>A0A545TJ78</accession>
<dbReference type="InterPro" id="IPR010667">
    <property type="entry name" value="Phage_T4_Gp19"/>
</dbReference>
<dbReference type="GO" id="GO:0005198">
    <property type="term" value="F:structural molecule activity"/>
    <property type="evidence" value="ECO:0007669"/>
    <property type="project" value="InterPro"/>
</dbReference>
<evidence type="ECO:0000313" key="2">
    <source>
        <dbReference type="Proteomes" id="UP000317839"/>
    </source>
</evidence>
<proteinExistence type="predicted"/>
<dbReference type="EMBL" id="VIKR01000001">
    <property type="protein sequence ID" value="TQV77268.1"/>
    <property type="molecule type" value="Genomic_DNA"/>
</dbReference>
<keyword evidence="2" id="KW-1185">Reference proteome</keyword>
<gene>
    <name evidence="1" type="ORF">FLL45_04805</name>
</gene>
<dbReference type="Pfam" id="PF06841">
    <property type="entry name" value="Phage_T4_gp19"/>
    <property type="match status" value="1"/>
</dbReference>
<reference evidence="1 2" key="1">
    <citation type="submission" date="2019-06" db="EMBL/GenBank/DDBJ databases">
        <title>Draft genome of Aliikangiella marina GYP-15.</title>
        <authorList>
            <person name="Wang G."/>
        </authorList>
    </citation>
    <scope>NUCLEOTIDE SEQUENCE [LARGE SCALE GENOMIC DNA]</scope>
    <source>
        <strain evidence="1 2">GYP-15</strain>
    </source>
</reference>
<dbReference type="RefSeq" id="WP_142940841.1">
    <property type="nucleotide sequence ID" value="NZ_VIKR01000001.1"/>
</dbReference>
<dbReference type="OrthoDB" id="9790161at2"/>
<sequence>MAGDIPGDESLWPVAKFYFQVEWGAEVFSCQEVTGLDMESQLPVFRPGDSLEFSTNNRLDTHLTLKRSFLAPDNQIFNMLNPIDANDIKPMPLVISLVDETGVPVMTWTLTNAWPTKIVSAASEPETSEVAVESIEMVYSTLSRGNDLLD</sequence>
<dbReference type="InterPro" id="IPR011747">
    <property type="entry name" value="CHP02241"/>
</dbReference>